<evidence type="ECO:0000313" key="1">
    <source>
        <dbReference type="EMBL" id="OGG07634.1"/>
    </source>
</evidence>
<reference evidence="1 2" key="1">
    <citation type="journal article" date="2016" name="Nat. Commun.">
        <title>Thousands of microbial genomes shed light on interconnected biogeochemical processes in an aquifer system.</title>
        <authorList>
            <person name="Anantharaman K."/>
            <person name="Brown C.T."/>
            <person name="Hug L.A."/>
            <person name="Sharon I."/>
            <person name="Castelle C.J."/>
            <person name="Probst A.J."/>
            <person name="Thomas B.C."/>
            <person name="Singh A."/>
            <person name="Wilkins M.J."/>
            <person name="Karaoz U."/>
            <person name="Brodie E.L."/>
            <person name="Williams K.H."/>
            <person name="Hubbard S.S."/>
            <person name="Banfield J.F."/>
        </authorList>
    </citation>
    <scope>NUCLEOTIDE SEQUENCE [LARGE SCALE GENOMIC DNA]</scope>
</reference>
<dbReference type="AlphaFoldDB" id="A0A1F5Z5Q5"/>
<evidence type="ECO:0000313" key="2">
    <source>
        <dbReference type="Proteomes" id="UP000178681"/>
    </source>
</evidence>
<dbReference type="Proteomes" id="UP000178681">
    <property type="component" value="Unassembled WGS sequence"/>
</dbReference>
<gene>
    <name evidence="1" type="ORF">A2872_00070</name>
</gene>
<proteinExistence type="predicted"/>
<accession>A0A1F5Z5Q5</accession>
<sequence length="289" mass="33637">MIIIFFIFSFNAMLGWGFEIRTPQIYYHPFFRTRPILAYIPPHQNLFTSLQYIKIMLLYSDMDLGERIANRDPRYIILSNEIKRQQLIAEVAAFIGAAAFMQPDVLMYLDKSARPICWIVNKVWKTRFPNKPKPETKFINFGKERTIVSDLVSEHGLEKVEYLDEPHVDAAVQQLREDYGKRNGGTYLDGKRIWLVDEFSYTGSSLIAARILLTQAIGDELPKPIFTHTVLSREPVWYTNKWMTGVQDYHEPESFLSYPVEDSLYSSQLRGELRSIADDIAEQYSEKTV</sequence>
<comment type="caution">
    <text evidence="1">The sequence shown here is derived from an EMBL/GenBank/DDBJ whole genome shotgun (WGS) entry which is preliminary data.</text>
</comment>
<dbReference type="EMBL" id="MFJG01000004">
    <property type="protein sequence ID" value="OGG07634.1"/>
    <property type="molecule type" value="Genomic_DNA"/>
</dbReference>
<protein>
    <submittedName>
        <fullName evidence="1">Uncharacterized protein</fullName>
    </submittedName>
</protein>
<name>A0A1F5Z5Q5_9BACT</name>
<organism evidence="1 2">
    <name type="scientific">Candidatus Gottesmanbacteria bacterium RIFCSPHIGHO2_01_FULL_42_12</name>
    <dbReference type="NCBI Taxonomy" id="1798377"/>
    <lineage>
        <taxon>Bacteria</taxon>
        <taxon>Candidatus Gottesmaniibacteriota</taxon>
    </lineage>
</organism>